<gene>
    <name evidence="2" type="ORF">FOQG_18925</name>
</gene>
<organism evidence="2 3">
    <name type="scientific">Fusarium oxysporum f. sp. raphani 54005</name>
    <dbReference type="NCBI Taxonomy" id="1089458"/>
    <lineage>
        <taxon>Eukaryota</taxon>
        <taxon>Fungi</taxon>
        <taxon>Dikarya</taxon>
        <taxon>Ascomycota</taxon>
        <taxon>Pezizomycotina</taxon>
        <taxon>Sordariomycetes</taxon>
        <taxon>Hypocreomycetidae</taxon>
        <taxon>Hypocreales</taxon>
        <taxon>Nectriaceae</taxon>
        <taxon>Fusarium</taxon>
        <taxon>Fusarium oxysporum species complex</taxon>
    </lineage>
</organism>
<keyword evidence="3" id="KW-1185">Reference proteome</keyword>
<feature type="compositionally biased region" description="Basic residues" evidence="1">
    <location>
        <begin position="455"/>
        <end position="469"/>
    </location>
</feature>
<sequence length="469" mass="51682">MTTSSASVICPIPPLPNKRGQGAIGADLIITYHSDLAQCEILPAGSRYTNAGNFKAGTLLPFIQPAFILDLYPRLLSPEDGEISGLPLLLSMFNAGARTATLEEDWEGKWFTIVARIFPNKLTFHGVSLDGWETEETESVQVALALPRDGGLTPYVLSRRIHTSYRCLQPHSIVPRLLDGSDESAPWPNSSAHISLAGPVDLDTFHIKEDVWPEPLSKTSVFIKLGSYLVPENDRPPHKGVHVCHVLLLFPVEQQPWHSLLGWMRQAVNPFPKGSWIVCSGRVLGVLNRDLIQGPQVVDSTVRILVILPDDWEFVRQSTLSTHNTYMPTSSNPVNESPTPPRPAGPGGVASRNPFSSPIRRQKQSPQRKAASPTLPSKQSDCEATKPPACPREKHTPLTPTTIDVNPVLPIPSSDSDCTENGSDTKQMLDDQLDPTSPTPTRKRKQQSTPEPIRSKRTTARKRRAQLYD</sequence>
<dbReference type="EMBL" id="KI979536">
    <property type="protein sequence ID" value="EXK76329.1"/>
    <property type="molecule type" value="Genomic_DNA"/>
</dbReference>
<protein>
    <submittedName>
        <fullName evidence="2">Uncharacterized protein</fullName>
    </submittedName>
</protein>
<dbReference type="Proteomes" id="UP000030663">
    <property type="component" value="Unassembled WGS sequence"/>
</dbReference>
<evidence type="ECO:0000256" key="1">
    <source>
        <dbReference type="SAM" id="MobiDB-lite"/>
    </source>
</evidence>
<dbReference type="OrthoDB" id="5005275at2759"/>
<proteinExistence type="predicted"/>
<evidence type="ECO:0000313" key="2">
    <source>
        <dbReference type="EMBL" id="EXK76329.1"/>
    </source>
</evidence>
<feature type="compositionally biased region" description="Polar residues" evidence="1">
    <location>
        <begin position="323"/>
        <end position="337"/>
    </location>
</feature>
<name>X0BCX1_FUSOX</name>
<feature type="compositionally biased region" description="Polar residues" evidence="1">
    <location>
        <begin position="413"/>
        <end position="426"/>
    </location>
</feature>
<dbReference type="HOGENOM" id="CLU_721602_0_0_1"/>
<dbReference type="AlphaFoldDB" id="X0BCX1"/>
<accession>X0BCX1</accession>
<reference evidence="2 3" key="1">
    <citation type="submission" date="2011-11" db="EMBL/GenBank/DDBJ databases">
        <title>The Genome Sequence of Fusarium oxysporum PHW815.</title>
        <authorList>
            <consortium name="The Broad Institute Genome Sequencing Platform"/>
            <person name="Ma L.-J."/>
            <person name="Gale L.R."/>
            <person name="Schwartz D.C."/>
            <person name="Zhou S."/>
            <person name="Corby-Kistler H."/>
            <person name="Young S.K."/>
            <person name="Zeng Q."/>
            <person name="Gargeya S."/>
            <person name="Fitzgerald M."/>
            <person name="Haas B."/>
            <person name="Abouelleil A."/>
            <person name="Alvarado L."/>
            <person name="Arachchi H.M."/>
            <person name="Berlin A."/>
            <person name="Brown A."/>
            <person name="Chapman S.B."/>
            <person name="Chen Z."/>
            <person name="Dunbar C."/>
            <person name="Freedman E."/>
            <person name="Gearin G."/>
            <person name="Goldberg J."/>
            <person name="Griggs A."/>
            <person name="Gujja S."/>
            <person name="Heiman D."/>
            <person name="Howarth C."/>
            <person name="Larson L."/>
            <person name="Lui A."/>
            <person name="MacDonald P.J.P."/>
            <person name="Montmayeur A."/>
            <person name="Murphy C."/>
            <person name="Neiman D."/>
            <person name="Pearson M."/>
            <person name="Priest M."/>
            <person name="Roberts A."/>
            <person name="Saif S."/>
            <person name="Shea T."/>
            <person name="Shenoy N."/>
            <person name="Sisk P."/>
            <person name="Stolte C."/>
            <person name="Sykes S."/>
            <person name="Wortman J."/>
            <person name="Nusbaum C."/>
            <person name="Birren B."/>
        </authorList>
    </citation>
    <scope>NUCLEOTIDE SEQUENCE [LARGE SCALE GENOMIC DNA]</scope>
    <source>
        <strain evidence="2 3">54005</strain>
    </source>
</reference>
<feature type="region of interest" description="Disordered" evidence="1">
    <location>
        <begin position="323"/>
        <end position="469"/>
    </location>
</feature>
<evidence type="ECO:0000313" key="3">
    <source>
        <dbReference type="Proteomes" id="UP000030663"/>
    </source>
</evidence>